<dbReference type="Pfam" id="PF13499">
    <property type="entry name" value="EF-hand_7"/>
    <property type="match status" value="2"/>
</dbReference>
<protein>
    <submittedName>
        <fullName evidence="4">Calcium-binding component of the spindle pole body (SPB) half-bridge</fullName>
    </submittedName>
</protein>
<evidence type="ECO:0000256" key="1">
    <source>
        <dbReference type="ARBA" id="ARBA00022737"/>
    </source>
</evidence>
<gene>
    <name evidence="4" type="primary">CDC31</name>
    <name evidence="4" type="ORF">H4R20_002756</name>
</gene>
<dbReference type="PROSITE" id="PS00018">
    <property type="entry name" value="EF_HAND_1"/>
    <property type="match status" value="1"/>
</dbReference>
<dbReference type="PANTHER" id="PTHR23048">
    <property type="entry name" value="MYOSIN LIGHT CHAIN 1, 3"/>
    <property type="match status" value="1"/>
</dbReference>
<dbReference type="SMART" id="SM00054">
    <property type="entry name" value="EFh"/>
    <property type="match status" value="3"/>
</dbReference>
<keyword evidence="5" id="KW-1185">Reference proteome</keyword>
<dbReference type="AlphaFoldDB" id="A0A9W8HUY9"/>
<dbReference type="SUPFAM" id="SSF47473">
    <property type="entry name" value="EF-hand"/>
    <property type="match status" value="1"/>
</dbReference>
<keyword evidence="1" id="KW-0677">Repeat</keyword>
<sequence>MGNGFQFNATSRNLVNPRPLRTTDNKFDETKEAFLLFDANKDGFIDYFEFKVALRALGFNSKKEEVLRLMDQFGTKDGSKIDLNGFQKAVHPMIAALDPIDEYKKAFRLIDENATGIITAANLRRVARELDESISDEEIQAMIDEFDFTNHGGIIEEDFIKIMESAL</sequence>
<dbReference type="InterPro" id="IPR050230">
    <property type="entry name" value="CALM/Myosin/TropC-like"/>
</dbReference>
<proteinExistence type="predicted"/>
<dbReference type="EMBL" id="JANBUO010000484">
    <property type="protein sequence ID" value="KAJ2803781.1"/>
    <property type="molecule type" value="Genomic_DNA"/>
</dbReference>
<dbReference type="CDD" id="cd00051">
    <property type="entry name" value="EFh"/>
    <property type="match status" value="2"/>
</dbReference>
<evidence type="ECO:0000256" key="2">
    <source>
        <dbReference type="ARBA" id="ARBA00022837"/>
    </source>
</evidence>
<dbReference type="GO" id="GO:0005509">
    <property type="term" value="F:calcium ion binding"/>
    <property type="evidence" value="ECO:0007669"/>
    <property type="project" value="InterPro"/>
</dbReference>
<dbReference type="FunFam" id="1.10.238.10:FF:000001">
    <property type="entry name" value="Calmodulin 1"/>
    <property type="match status" value="1"/>
</dbReference>
<organism evidence="4 5">
    <name type="scientific">Coemansia guatemalensis</name>
    <dbReference type="NCBI Taxonomy" id="2761395"/>
    <lineage>
        <taxon>Eukaryota</taxon>
        <taxon>Fungi</taxon>
        <taxon>Fungi incertae sedis</taxon>
        <taxon>Zoopagomycota</taxon>
        <taxon>Kickxellomycotina</taxon>
        <taxon>Kickxellomycetes</taxon>
        <taxon>Kickxellales</taxon>
        <taxon>Kickxellaceae</taxon>
        <taxon>Coemansia</taxon>
    </lineage>
</organism>
<evidence type="ECO:0000259" key="3">
    <source>
        <dbReference type="PROSITE" id="PS50222"/>
    </source>
</evidence>
<dbReference type="OrthoDB" id="26525at2759"/>
<dbReference type="InterPro" id="IPR011992">
    <property type="entry name" value="EF-hand-dom_pair"/>
</dbReference>
<dbReference type="GO" id="GO:0016460">
    <property type="term" value="C:myosin II complex"/>
    <property type="evidence" value="ECO:0007669"/>
    <property type="project" value="TreeGrafter"/>
</dbReference>
<feature type="domain" description="EF-hand" evidence="3">
    <location>
        <begin position="134"/>
        <end position="167"/>
    </location>
</feature>
<keyword evidence="2" id="KW-0106">Calcium</keyword>
<dbReference type="InterPro" id="IPR018247">
    <property type="entry name" value="EF_Hand_1_Ca_BS"/>
</dbReference>
<name>A0A9W8HUY9_9FUNG</name>
<feature type="domain" description="EF-hand" evidence="3">
    <location>
        <begin position="98"/>
        <end position="133"/>
    </location>
</feature>
<dbReference type="Proteomes" id="UP001140094">
    <property type="component" value="Unassembled WGS sequence"/>
</dbReference>
<dbReference type="PROSITE" id="PS50222">
    <property type="entry name" value="EF_HAND_2"/>
    <property type="match status" value="3"/>
</dbReference>
<evidence type="ECO:0000313" key="4">
    <source>
        <dbReference type="EMBL" id="KAJ2803781.1"/>
    </source>
</evidence>
<accession>A0A9W8HUY9</accession>
<feature type="domain" description="EF-hand" evidence="3">
    <location>
        <begin position="25"/>
        <end position="60"/>
    </location>
</feature>
<dbReference type="InterPro" id="IPR002048">
    <property type="entry name" value="EF_hand_dom"/>
</dbReference>
<dbReference type="Gene3D" id="1.10.238.10">
    <property type="entry name" value="EF-hand"/>
    <property type="match status" value="2"/>
</dbReference>
<evidence type="ECO:0000313" key="5">
    <source>
        <dbReference type="Proteomes" id="UP001140094"/>
    </source>
</evidence>
<comment type="caution">
    <text evidence="4">The sequence shown here is derived from an EMBL/GenBank/DDBJ whole genome shotgun (WGS) entry which is preliminary data.</text>
</comment>
<reference evidence="4" key="1">
    <citation type="submission" date="2022-07" db="EMBL/GenBank/DDBJ databases">
        <title>Phylogenomic reconstructions and comparative analyses of Kickxellomycotina fungi.</title>
        <authorList>
            <person name="Reynolds N.K."/>
            <person name="Stajich J.E."/>
            <person name="Barry K."/>
            <person name="Grigoriev I.V."/>
            <person name="Crous P."/>
            <person name="Smith M.E."/>
        </authorList>
    </citation>
    <scope>NUCLEOTIDE SEQUENCE</scope>
    <source>
        <strain evidence="4">NRRL 1565</strain>
    </source>
</reference>
<dbReference type="PANTHER" id="PTHR23048:SF59">
    <property type="entry name" value="EF-HAND SUPERFAMILY PROTEIN"/>
    <property type="match status" value="1"/>
</dbReference>